<dbReference type="EMBL" id="AAKM01000135">
    <property type="protein sequence ID" value="EDL42721.1"/>
    <property type="molecule type" value="Genomic_DNA"/>
</dbReference>
<proteinExistence type="predicted"/>
<dbReference type="InterPro" id="IPR008780">
    <property type="entry name" value="Plasmodium_Vir"/>
</dbReference>
<feature type="region of interest" description="Disordered" evidence="1">
    <location>
        <begin position="232"/>
        <end position="267"/>
    </location>
</feature>
<organism evidence="2 3">
    <name type="scientific">Plasmodium vivax (strain Salvador I)</name>
    <dbReference type="NCBI Taxonomy" id="126793"/>
    <lineage>
        <taxon>Eukaryota</taxon>
        <taxon>Sar</taxon>
        <taxon>Alveolata</taxon>
        <taxon>Apicomplexa</taxon>
        <taxon>Aconoidasida</taxon>
        <taxon>Haemosporida</taxon>
        <taxon>Plasmodiidae</taxon>
        <taxon>Plasmodium</taxon>
        <taxon>Plasmodium (Plasmodium)</taxon>
    </lineage>
</organism>
<reference evidence="2 3" key="1">
    <citation type="journal article" date="2008" name="Nature">
        <title>Comparative genomics of the neglected human malaria parasite Plasmodium vivax.</title>
        <authorList>
            <person name="Carlton J.M."/>
            <person name="Adams J.H."/>
            <person name="Silva J.C."/>
            <person name="Bidwell S.L."/>
            <person name="Lorenzi H."/>
            <person name="Caler E."/>
            <person name="Crabtree J."/>
            <person name="Angiuoli S.V."/>
            <person name="Merino E.F."/>
            <person name="Amedeo P."/>
            <person name="Cheng Q."/>
            <person name="Coulson R.M."/>
            <person name="Crabb B.S."/>
            <person name="Del Portillo H.A."/>
            <person name="Essien K."/>
            <person name="Feldblyum T.V."/>
            <person name="Fernandez-Becerra C."/>
            <person name="Gilson P.R."/>
            <person name="Gueye A.H."/>
            <person name="Guo X."/>
            <person name="Kang'a S."/>
            <person name="Kooij T.W."/>
            <person name="Korsinczky M."/>
            <person name="Meyer E.V."/>
            <person name="Nene V."/>
            <person name="Paulsen I."/>
            <person name="White O."/>
            <person name="Ralph S.A."/>
            <person name="Ren Q."/>
            <person name="Sargeant T.J."/>
            <person name="Salzberg S.L."/>
            <person name="Stoeckert C.J."/>
            <person name="Sullivan S.A."/>
            <person name="Yamamoto M.M."/>
            <person name="Hoffman S.L."/>
            <person name="Wortman J.R."/>
            <person name="Gardner M.J."/>
            <person name="Galinski M.R."/>
            <person name="Barnwell J.W."/>
            <person name="Fraser-Liggett C.M."/>
        </authorList>
    </citation>
    <scope>NUCLEOTIDE SEQUENCE [LARGE SCALE GENOMIC DNA]</scope>
    <source>
        <strain evidence="2 3">Salvador I</strain>
    </source>
</reference>
<comment type="caution">
    <text evidence="2">The sequence shown here is derived from an EMBL/GenBank/DDBJ whole genome shotgun (WGS) entry which is preliminary data.</text>
</comment>
<dbReference type="Pfam" id="PF05795">
    <property type="entry name" value="Plasmodium_Vir"/>
    <property type="match status" value="2"/>
</dbReference>
<keyword evidence="3" id="KW-1185">Reference proteome</keyword>
<dbReference type="RefSeq" id="XP_001612514.1">
    <property type="nucleotide sequence ID" value="XM_001612464.1"/>
</dbReference>
<feature type="compositionally biased region" description="Basic and acidic residues" evidence="1">
    <location>
        <begin position="250"/>
        <end position="263"/>
    </location>
</feature>
<dbReference type="InParanoid" id="A5KD48"/>
<name>A5KD48_PLAVS</name>
<dbReference type="VEuPathDB" id="PlasmoDB:PVX_169270"/>
<evidence type="ECO:0000256" key="1">
    <source>
        <dbReference type="SAM" id="MobiDB-lite"/>
    </source>
</evidence>
<accession>A5KD48</accession>
<evidence type="ECO:0000313" key="3">
    <source>
        <dbReference type="Proteomes" id="UP000008333"/>
    </source>
</evidence>
<dbReference type="PhylomeDB" id="A5KD48"/>
<gene>
    <name evidence="2" type="ORF">PVX_169270</name>
</gene>
<evidence type="ECO:0000313" key="2">
    <source>
        <dbReference type="EMBL" id="EDL42721.1"/>
    </source>
</evidence>
<dbReference type="KEGG" id="pvx:PVX_169270"/>
<sequence>MTGQDIWERISSLFFSFSNELNSQYFYNQLEDIEDFKEYFPNCETISSFQEDIKAKKICAKLLKFLESDKISINKNDEYDVCMLLSFWVYSKLYDILKTKGENYVNIAYGELQQLWTDFIDVKLKKPKNKTCRPIFELVLYNDWKKRKELYEYYVDYSALSKTLVGYKQRCKEFYKYVESKRSLYNHFKEPCLLGDTKKCPDFYAKCKQYDPDIVLPHSDCPNEIMKEHLAAASRGQPREKALSGSEPISEERDGRMLPHDAPKFSGNPKTVENVGNILLGVVATTMTSGALYRFTPLGGMIRNGLGWNNNNMSNINGGDFRLYDYASEPFNPYPGEEHYIGYHPA</sequence>
<dbReference type="OMA" id="NAQSICA"/>
<protein>
    <submittedName>
        <fullName evidence="2">Variable surface protein Vir14, putative</fullName>
    </submittedName>
</protein>
<dbReference type="GeneID" id="5471748"/>
<dbReference type="AlphaFoldDB" id="A5KD48"/>
<dbReference type="Proteomes" id="UP000008333">
    <property type="component" value="Unassembled WGS sequence"/>
</dbReference>